<evidence type="ECO:0000256" key="8">
    <source>
        <dbReference type="ARBA" id="ARBA00069363"/>
    </source>
</evidence>
<dbReference type="InterPro" id="IPR000994">
    <property type="entry name" value="Pept_M24"/>
</dbReference>
<comment type="catalytic activity">
    <reaction evidence="1">
        <text>Release of any N-terminal amino acid, including proline, that is linked to proline, even from a dipeptide or tripeptide.</text>
        <dbReference type="EC" id="3.4.11.9"/>
    </reaction>
</comment>
<dbReference type="PANTHER" id="PTHR43226:SF4">
    <property type="entry name" value="XAA-PRO AMINOPEPTIDASE 3"/>
    <property type="match status" value="1"/>
</dbReference>
<dbReference type="Proteomes" id="UP000248806">
    <property type="component" value="Unassembled WGS sequence"/>
</dbReference>
<dbReference type="InterPro" id="IPR052433">
    <property type="entry name" value="X-Pro_dipept-like"/>
</dbReference>
<evidence type="ECO:0000256" key="5">
    <source>
        <dbReference type="ARBA" id="ARBA00022723"/>
    </source>
</evidence>
<dbReference type="Gene3D" id="3.40.350.10">
    <property type="entry name" value="Creatinase/prolidase N-terminal domain"/>
    <property type="match status" value="1"/>
</dbReference>
<protein>
    <recommendedName>
        <fullName evidence="8">Xaa-Pro aminopeptidase</fullName>
        <ecNumber evidence="4">3.4.11.9</ecNumber>
    </recommendedName>
    <alternativeName>
        <fullName evidence="9">Aminopeptidase P II</fullName>
    </alternativeName>
    <alternativeName>
        <fullName evidence="10">X-Pro aminopeptidase</fullName>
    </alternativeName>
</protein>
<dbReference type="GO" id="GO:0006508">
    <property type="term" value="P:proteolysis"/>
    <property type="evidence" value="ECO:0007669"/>
    <property type="project" value="TreeGrafter"/>
</dbReference>
<name>A0A326U0P0_THEHA</name>
<feature type="domain" description="Aminopeptidase P N-terminal" evidence="11">
    <location>
        <begin position="1"/>
        <end position="132"/>
    </location>
</feature>
<dbReference type="InterPro" id="IPR029149">
    <property type="entry name" value="Creatin/AminoP/Spt16_N"/>
</dbReference>
<dbReference type="Pfam" id="PF00557">
    <property type="entry name" value="Peptidase_M24"/>
    <property type="match status" value="1"/>
</dbReference>
<keyword evidence="12" id="KW-0031">Aminopeptidase</keyword>
<accession>A0A326U0P0</accession>
<dbReference type="SUPFAM" id="SSF53092">
    <property type="entry name" value="Creatinase/prolidase N-terminal domain"/>
    <property type="match status" value="1"/>
</dbReference>
<dbReference type="AlphaFoldDB" id="A0A326U0P0"/>
<dbReference type="InterPro" id="IPR007865">
    <property type="entry name" value="Aminopep_P_N"/>
</dbReference>
<evidence type="ECO:0000259" key="11">
    <source>
        <dbReference type="SMART" id="SM01011"/>
    </source>
</evidence>
<comment type="cofactor">
    <cofactor evidence="2">
        <name>Mn(2+)</name>
        <dbReference type="ChEBI" id="CHEBI:29035"/>
    </cofactor>
</comment>
<dbReference type="PANTHER" id="PTHR43226">
    <property type="entry name" value="XAA-PRO AMINOPEPTIDASE 3"/>
    <property type="match status" value="1"/>
</dbReference>
<evidence type="ECO:0000256" key="3">
    <source>
        <dbReference type="ARBA" id="ARBA00008766"/>
    </source>
</evidence>
<comment type="similarity">
    <text evidence="3">Belongs to the peptidase M24B family.</text>
</comment>
<keyword evidence="6" id="KW-0378">Hydrolase</keyword>
<evidence type="ECO:0000256" key="1">
    <source>
        <dbReference type="ARBA" id="ARBA00001424"/>
    </source>
</evidence>
<gene>
    <name evidence="12" type="ORF">EI42_04891</name>
</gene>
<evidence type="ECO:0000313" key="13">
    <source>
        <dbReference type="Proteomes" id="UP000248806"/>
    </source>
</evidence>
<evidence type="ECO:0000256" key="9">
    <source>
        <dbReference type="ARBA" id="ARBA00075356"/>
    </source>
</evidence>
<evidence type="ECO:0000256" key="4">
    <source>
        <dbReference type="ARBA" id="ARBA00012574"/>
    </source>
</evidence>
<dbReference type="InterPro" id="IPR036005">
    <property type="entry name" value="Creatinase/aminopeptidase-like"/>
</dbReference>
<dbReference type="SMART" id="SM01011">
    <property type="entry name" value="AMP_N"/>
    <property type="match status" value="1"/>
</dbReference>
<reference evidence="12 13" key="1">
    <citation type="submission" date="2018-06" db="EMBL/GenBank/DDBJ databases">
        <title>Genomic Encyclopedia of Archaeal and Bacterial Type Strains, Phase II (KMG-II): from individual species to whole genera.</title>
        <authorList>
            <person name="Goeker M."/>
        </authorList>
    </citation>
    <scope>NUCLEOTIDE SEQUENCE [LARGE SCALE GENOMIC DNA]</scope>
    <source>
        <strain evidence="12 13">ATCC BAA-1881</strain>
    </source>
</reference>
<organism evidence="12 13">
    <name type="scientific">Thermosporothrix hazakensis</name>
    <dbReference type="NCBI Taxonomy" id="644383"/>
    <lineage>
        <taxon>Bacteria</taxon>
        <taxon>Bacillati</taxon>
        <taxon>Chloroflexota</taxon>
        <taxon>Ktedonobacteria</taxon>
        <taxon>Ktedonobacterales</taxon>
        <taxon>Thermosporotrichaceae</taxon>
        <taxon>Thermosporothrix</taxon>
    </lineage>
</organism>
<dbReference type="RefSeq" id="WP_111325192.1">
    <property type="nucleotide sequence ID" value="NZ_BIFX01000001.1"/>
</dbReference>
<dbReference type="Gene3D" id="3.90.230.10">
    <property type="entry name" value="Creatinase/methionine aminopeptidase superfamily"/>
    <property type="match status" value="1"/>
</dbReference>
<dbReference type="SUPFAM" id="SSF55920">
    <property type="entry name" value="Creatinase/aminopeptidase"/>
    <property type="match status" value="1"/>
</dbReference>
<dbReference type="GO" id="GO:0070006">
    <property type="term" value="F:metalloaminopeptidase activity"/>
    <property type="evidence" value="ECO:0007669"/>
    <property type="project" value="InterPro"/>
</dbReference>
<keyword evidence="5" id="KW-0479">Metal-binding</keyword>
<keyword evidence="13" id="KW-1185">Reference proteome</keyword>
<dbReference type="CDD" id="cd01087">
    <property type="entry name" value="Prolidase"/>
    <property type="match status" value="1"/>
</dbReference>
<keyword evidence="12" id="KW-0645">Protease</keyword>
<evidence type="ECO:0000256" key="2">
    <source>
        <dbReference type="ARBA" id="ARBA00001936"/>
    </source>
</evidence>
<evidence type="ECO:0000313" key="12">
    <source>
        <dbReference type="EMBL" id="PZW23966.1"/>
    </source>
</evidence>
<dbReference type="Pfam" id="PF05195">
    <property type="entry name" value="AMP_N"/>
    <property type="match status" value="1"/>
</dbReference>
<proteinExistence type="inferred from homology"/>
<dbReference type="GO" id="GO:0030145">
    <property type="term" value="F:manganese ion binding"/>
    <property type="evidence" value="ECO:0007669"/>
    <property type="project" value="InterPro"/>
</dbReference>
<comment type="caution">
    <text evidence="12">The sequence shown here is derived from an EMBL/GenBank/DDBJ whole genome shotgun (WGS) entry which is preliminary data.</text>
</comment>
<sequence>MSFAARRNTFMQRMDGGVAIFRSCPPYQRSGDSLEFAYRQDSNFYYLTGFEEPESICVLAPEHPEHHFILFVPPRDPKMETWTGRRAGPEGAVKDYGADVAYSLDQLDEKLPEYIKGCKNLYYSSGTASNYDTSLLELLQRFRRKGLAPRAIIDPQFILSEMRVRKSPEELDILRQAAKISAEAYREVLKALKPGMHEYEVQAILSYVYQKHGSPRHGYAPIVGSGANSTILHYDTNRRQMQDGDLVLIDSGCEYQYYSADITRTYPVNGRFSETQRKVYSIVLNALESAIAMVKPGITLTDIHNRTVEILVEGLIELGVLKGEVQQLIADKAYAPFYMYATCHWLGIDVHDKGPYKRSGLWDEDVRLEPGMVFTIEPGLYFAEGTEGVDPAYYNIGIRIEDNVIVTEDGCENITLDAPKTIEEIEALMAQRA</sequence>
<dbReference type="EC" id="3.4.11.9" evidence="4"/>
<dbReference type="EMBL" id="QKUF01000024">
    <property type="protein sequence ID" value="PZW23966.1"/>
    <property type="molecule type" value="Genomic_DNA"/>
</dbReference>
<evidence type="ECO:0000256" key="7">
    <source>
        <dbReference type="ARBA" id="ARBA00023211"/>
    </source>
</evidence>
<evidence type="ECO:0000256" key="6">
    <source>
        <dbReference type="ARBA" id="ARBA00022801"/>
    </source>
</evidence>
<keyword evidence="7" id="KW-0464">Manganese</keyword>
<dbReference type="FunFam" id="3.90.230.10:FF:000002">
    <property type="entry name" value="Xaa-Pro aminopeptidase 3"/>
    <property type="match status" value="1"/>
</dbReference>
<evidence type="ECO:0000256" key="10">
    <source>
        <dbReference type="ARBA" id="ARBA00081411"/>
    </source>
</evidence>
<dbReference type="OrthoDB" id="9806388at2"/>